<proteinExistence type="predicted"/>
<reference evidence="2 3" key="1">
    <citation type="journal article" date="2016" name="Mol. Biol. Evol.">
        <title>Comparative Genomics of Early-Diverging Mushroom-Forming Fungi Provides Insights into the Origins of Lignocellulose Decay Capabilities.</title>
        <authorList>
            <person name="Nagy L.G."/>
            <person name="Riley R."/>
            <person name="Tritt A."/>
            <person name="Adam C."/>
            <person name="Daum C."/>
            <person name="Floudas D."/>
            <person name="Sun H."/>
            <person name="Yadav J.S."/>
            <person name="Pangilinan J."/>
            <person name="Larsson K.H."/>
            <person name="Matsuura K."/>
            <person name="Barry K."/>
            <person name="Labutti K."/>
            <person name="Kuo R."/>
            <person name="Ohm R.A."/>
            <person name="Bhattacharya S.S."/>
            <person name="Shirouzu T."/>
            <person name="Yoshinaga Y."/>
            <person name="Martin F.M."/>
            <person name="Grigoriev I.V."/>
            <person name="Hibbett D.S."/>
        </authorList>
    </citation>
    <scope>NUCLEOTIDE SEQUENCE [LARGE SCALE GENOMIC DNA]</scope>
    <source>
        <strain evidence="2 3">HHB9708</strain>
    </source>
</reference>
<name>A0A164SIF9_9AGAM</name>
<feature type="signal peptide" evidence="1">
    <location>
        <begin position="1"/>
        <end position="26"/>
    </location>
</feature>
<dbReference type="EMBL" id="KV419415">
    <property type="protein sequence ID" value="KZS91514.1"/>
    <property type="molecule type" value="Genomic_DNA"/>
</dbReference>
<sequence length="329" mass="35027">MRLPIPFIVPSGYCLILALLADVASSKAIYDIHAFDRQNQSTQLTAQRSKFASNAQVLAGGSKRVQPPRPIAKKVVEGKKRRGNPIDTAPLARRSAAPNVAPCGFIDGYSEDAMSMLANLDSGPTRTYDHAWAIVLDILPLFRQVWLPPPDVSGFINLNFGNDILDESDPVLPGPPLGAVWQPFTGDKSVGPFSLGSGSSNFAFLGPVPESTGPAALFGTPNPSEPISLMDPFDPPFAPESDIWSINPVTLEVTATWTNPDGTRLPVTIFWDDTVDYGNVGITGDLSAVVSASKAALANSIFGPVSPDAIPIRLFYVDIDPDVCAAITL</sequence>
<evidence type="ECO:0008006" key="4">
    <source>
        <dbReference type="Google" id="ProtNLM"/>
    </source>
</evidence>
<gene>
    <name evidence="2" type="ORF">SISNIDRAFT_456738</name>
</gene>
<accession>A0A164SIF9</accession>
<evidence type="ECO:0000313" key="2">
    <source>
        <dbReference type="EMBL" id="KZS91514.1"/>
    </source>
</evidence>
<protein>
    <recommendedName>
        <fullName evidence="4">Tyrosinase copper-binding domain-containing protein</fullName>
    </recommendedName>
</protein>
<feature type="chain" id="PRO_5007853160" description="Tyrosinase copper-binding domain-containing protein" evidence="1">
    <location>
        <begin position="27"/>
        <end position="329"/>
    </location>
</feature>
<keyword evidence="1" id="KW-0732">Signal</keyword>
<organism evidence="2 3">
    <name type="scientific">Sistotremastrum niveocremeum HHB9708</name>
    <dbReference type="NCBI Taxonomy" id="1314777"/>
    <lineage>
        <taxon>Eukaryota</taxon>
        <taxon>Fungi</taxon>
        <taxon>Dikarya</taxon>
        <taxon>Basidiomycota</taxon>
        <taxon>Agaricomycotina</taxon>
        <taxon>Agaricomycetes</taxon>
        <taxon>Sistotremastrales</taxon>
        <taxon>Sistotremastraceae</taxon>
        <taxon>Sertulicium</taxon>
        <taxon>Sertulicium niveocremeum</taxon>
    </lineage>
</organism>
<evidence type="ECO:0000256" key="1">
    <source>
        <dbReference type="SAM" id="SignalP"/>
    </source>
</evidence>
<dbReference type="AlphaFoldDB" id="A0A164SIF9"/>
<dbReference type="Proteomes" id="UP000076722">
    <property type="component" value="Unassembled WGS sequence"/>
</dbReference>
<keyword evidence="3" id="KW-1185">Reference proteome</keyword>
<evidence type="ECO:0000313" key="3">
    <source>
        <dbReference type="Proteomes" id="UP000076722"/>
    </source>
</evidence>